<dbReference type="InterPro" id="IPR006379">
    <property type="entry name" value="HAD-SF_hydro_IIB"/>
</dbReference>
<dbReference type="GO" id="GO:0016791">
    <property type="term" value="F:phosphatase activity"/>
    <property type="evidence" value="ECO:0007669"/>
    <property type="project" value="TreeGrafter"/>
</dbReference>
<dbReference type="Gene3D" id="3.30.1240.10">
    <property type="match status" value="1"/>
</dbReference>
<keyword evidence="2" id="KW-1185">Reference proteome</keyword>
<dbReference type="PANTHER" id="PTHR10000:SF8">
    <property type="entry name" value="HAD SUPERFAMILY HYDROLASE-LIKE, TYPE 3"/>
    <property type="match status" value="1"/>
</dbReference>
<evidence type="ECO:0000313" key="2">
    <source>
        <dbReference type="Proteomes" id="UP000616839"/>
    </source>
</evidence>
<dbReference type="Gene3D" id="3.40.50.1000">
    <property type="entry name" value="HAD superfamily/HAD-like"/>
    <property type="match status" value="1"/>
</dbReference>
<dbReference type="GO" id="GO:0000287">
    <property type="term" value="F:magnesium ion binding"/>
    <property type="evidence" value="ECO:0007669"/>
    <property type="project" value="TreeGrafter"/>
</dbReference>
<dbReference type="GO" id="GO:0005829">
    <property type="term" value="C:cytosol"/>
    <property type="evidence" value="ECO:0007669"/>
    <property type="project" value="TreeGrafter"/>
</dbReference>
<protein>
    <submittedName>
        <fullName evidence="1">HAD family phosphatase</fullName>
    </submittedName>
</protein>
<dbReference type="InterPro" id="IPR036412">
    <property type="entry name" value="HAD-like_sf"/>
</dbReference>
<comment type="caution">
    <text evidence="1">The sequence shown here is derived from an EMBL/GenBank/DDBJ whole genome shotgun (WGS) entry which is preliminary data.</text>
</comment>
<dbReference type="InterPro" id="IPR023214">
    <property type="entry name" value="HAD_sf"/>
</dbReference>
<reference evidence="1" key="1">
    <citation type="submission" date="2020-09" db="EMBL/GenBank/DDBJ databases">
        <title>Nocardioides sp. strain MJB4 16S ribosomal RNA gene Genome sequencing and assembly.</title>
        <authorList>
            <person name="Kim I."/>
        </authorList>
    </citation>
    <scope>NUCLEOTIDE SEQUENCE</scope>
    <source>
        <strain evidence="1">MJB4</strain>
    </source>
</reference>
<sequence>MRPGRPVTRRPRLVALDVDGCLLQWTPGTVKAEERVRPAVRQAVRRVVAAGVPVVLASGRSGLGLADVAGLLGLPSAGTGRLWFVASNGAVLCRHPPLEVVRATTFDASDAVAAVLRRLPDARLAVEDARSGYRVTADFPRGELSGRVARVRPEELGAHEATRVIVRRPERHDPGGLDALAAELGRAGVAGTGYVVGLTDWLDLSPAGVTKASGLATVAEELGVARAEVLAIGDGANDIEMLTWAGRGVAMGQADAEVRAAADATTLPVDEDGVAAELDRWFGPDPTAGRG</sequence>
<accession>A0A927K1I0</accession>
<dbReference type="AlphaFoldDB" id="A0A927K1I0"/>
<dbReference type="Proteomes" id="UP000616839">
    <property type="component" value="Unassembled WGS sequence"/>
</dbReference>
<evidence type="ECO:0000313" key="1">
    <source>
        <dbReference type="EMBL" id="MBD8868344.1"/>
    </source>
</evidence>
<dbReference type="Pfam" id="PF08282">
    <property type="entry name" value="Hydrolase_3"/>
    <property type="match status" value="1"/>
</dbReference>
<organism evidence="1 2">
    <name type="scientific">Nocardioides donggukensis</name>
    <dbReference type="NCBI Taxonomy" id="2774019"/>
    <lineage>
        <taxon>Bacteria</taxon>
        <taxon>Bacillati</taxon>
        <taxon>Actinomycetota</taxon>
        <taxon>Actinomycetes</taxon>
        <taxon>Propionibacteriales</taxon>
        <taxon>Nocardioidaceae</taxon>
        <taxon>Nocardioides</taxon>
    </lineage>
</organism>
<proteinExistence type="predicted"/>
<dbReference type="EMBL" id="JACYXZ010000001">
    <property type="protein sequence ID" value="MBD8868344.1"/>
    <property type="molecule type" value="Genomic_DNA"/>
</dbReference>
<dbReference type="PANTHER" id="PTHR10000">
    <property type="entry name" value="PHOSPHOSERINE PHOSPHATASE"/>
    <property type="match status" value="1"/>
</dbReference>
<dbReference type="SUPFAM" id="SSF56784">
    <property type="entry name" value="HAD-like"/>
    <property type="match status" value="1"/>
</dbReference>
<dbReference type="PROSITE" id="PS01229">
    <property type="entry name" value="COF_2"/>
    <property type="match status" value="1"/>
</dbReference>
<dbReference type="NCBIfam" id="TIGR01484">
    <property type="entry name" value="HAD-SF-IIB"/>
    <property type="match status" value="1"/>
</dbReference>
<gene>
    <name evidence="1" type="ORF">IE331_01800</name>
</gene>
<name>A0A927K1I0_9ACTN</name>